<dbReference type="InterPro" id="IPR012340">
    <property type="entry name" value="NA-bd_OB-fold"/>
</dbReference>
<gene>
    <name evidence="2" type="ORF">CCE02nite_28280</name>
</gene>
<feature type="domain" description="RNB" evidence="1">
    <location>
        <begin position="106"/>
        <end position="441"/>
    </location>
</feature>
<sequence>MPWPARPSTRAVVPDPVVATTREAIGRETAGQRVGRVGLVPARHLRLVRPAESSAPTPSVDPAATVTGALAALRREMEVPESFPAAVLAEAEAVVRDGGAVVGDGRVDLRDVPFVTIDPPGSMDLDQALHLERAGDDPAAPAGAAFVVHYAIADVGAFVAPGGAIDVEVHERGTTLYAPDGRTPLHPAVLSEGAASLLPDQERPAAAWRVVLDARGEILDATVRRAVVRSTRRLTYDEAQAAIDAGGSEDAGGAALLLLREVGELRLARERERGGVSLEVPEQEIVPLDDGTFGLAFRSTLPAEGWNAQISLLTGIAAARLMRAGGVGVFRALPEADPRDLARLRRTARALGIDWPRETAYADLVPTLDSRVPRHAAFLNEATSLFRGASYEAFGGTGQEPGVPDDAAHAAIGAEYAHVTAPLRRLVDRYGTEVCLALCADDDVPRWVLDALPGLPRTMARTGQRAGSYERAIVDVVEAALLSGREGEEFDGVVVDVEDDSERGRRLEREGGDASGALRGQVVLSDPAVRAPVEGTDLPLGDPVRATLREASVADRRVRFTVG</sequence>
<evidence type="ECO:0000259" key="1">
    <source>
        <dbReference type="SMART" id="SM00955"/>
    </source>
</evidence>
<evidence type="ECO:0000313" key="2">
    <source>
        <dbReference type="EMBL" id="GED10829.1"/>
    </source>
</evidence>
<dbReference type="Proteomes" id="UP000316659">
    <property type="component" value="Unassembled WGS sequence"/>
</dbReference>
<dbReference type="GO" id="GO:0000932">
    <property type="term" value="C:P-body"/>
    <property type="evidence" value="ECO:0007669"/>
    <property type="project" value="TreeGrafter"/>
</dbReference>
<dbReference type="AlphaFoldDB" id="A0A4Y4DZI0"/>
<evidence type="ECO:0000313" key="3">
    <source>
        <dbReference type="Proteomes" id="UP000316659"/>
    </source>
</evidence>
<accession>A0A4Y4DZI0</accession>
<organism evidence="2 3">
    <name type="scientific">Cellulosimicrobium cellulans</name>
    <name type="common">Arthrobacter luteus</name>
    <dbReference type="NCBI Taxonomy" id="1710"/>
    <lineage>
        <taxon>Bacteria</taxon>
        <taxon>Bacillati</taxon>
        <taxon>Actinomycetota</taxon>
        <taxon>Actinomycetes</taxon>
        <taxon>Micrococcales</taxon>
        <taxon>Promicromonosporaceae</taxon>
        <taxon>Cellulosimicrobium</taxon>
    </lineage>
</organism>
<dbReference type="SMART" id="SM00955">
    <property type="entry name" value="RNB"/>
    <property type="match status" value="1"/>
</dbReference>
<reference evidence="2 3" key="1">
    <citation type="submission" date="2019-06" db="EMBL/GenBank/DDBJ databases">
        <title>Whole genome shotgun sequence of Cellulosimicrobium cellulans NBRC 15516.</title>
        <authorList>
            <person name="Hosoyama A."/>
            <person name="Uohara A."/>
            <person name="Ohji S."/>
            <person name="Ichikawa N."/>
        </authorList>
    </citation>
    <scope>NUCLEOTIDE SEQUENCE [LARGE SCALE GENOMIC DNA]</scope>
    <source>
        <strain evidence="2 3">NBRC 15516</strain>
    </source>
</reference>
<name>A0A4Y4DZI0_CELCE</name>
<dbReference type="InterPro" id="IPR040596">
    <property type="entry name" value="RNase_II_C_S1"/>
</dbReference>
<dbReference type="PANTHER" id="PTHR23355:SF42">
    <property type="entry name" value="RIBONUCLEASE II, CHLOROPLASTIC_MITOCHONDRIAL"/>
    <property type="match status" value="1"/>
</dbReference>
<dbReference type="GO" id="GO:0003723">
    <property type="term" value="F:RNA binding"/>
    <property type="evidence" value="ECO:0007669"/>
    <property type="project" value="InterPro"/>
</dbReference>
<dbReference type="Pfam" id="PF00773">
    <property type="entry name" value="RNB"/>
    <property type="match status" value="1"/>
</dbReference>
<dbReference type="EMBL" id="BJNZ01000019">
    <property type="protein sequence ID" value="GED10829.1"/>
    <property type="molecule type" value="Genomic_DNA"/>
</dbReference>
<proteinExistence type="predicted"/>
<protein>
    <submittedName>
        <fullName evidence="2">Ribonuclease R</fullName>
    </submittedName>
</protein>
<dbReference type="Pfam" id="PF18614">
    <property type="entry name" value="RNase_II_C_S1"/>
    <property type="match status" value="1"/>
</dbReference>
<dbReference type="GO" id="GO:0006402">
    <property type="term" value="P:mRNA catabolic process"/>
    <property type="evidence" value="ECO:0007669"/>
    <property type="project" value="TreeGrafter"/>
</dbReference>
<comment type="caution">
    <text evidence="2">The sequence shown here is derived from an EMBL/GenBank/DDBJ whole genome shotgun (WGS) entry which is preliminary data.</text>
</comment>
<dbReference type="InterPro" id="IPR001900">
    <property type="entry name" value="RNase_II/R"/>
</dbReference>
<dbReference type="RefSeq" id="WP_141390268.1">
    <property type="nucleotide sequence ID" value="NZ_BJNZ01000019.1"/>
</dbReference>
<dbReference type="GO" id="GO:0000175">
    <property type="term" value="F:3'-5'-RNA exonuclease activity"/>
    <property type="evidence" value="ECO:0007669"/>
    <property type="project" value="TreeGrafter"/>
</dbReference>
<dbReference type="InterPro" id="IPR050180">
    <property type="entry name" value="RNR_Ribonuclease"/>
</dbReference>
<dbReference type="SUPFAM" id="SSF50249">
    <property type="entry name" value="Nucleic acid-binding proteins"/>
    <property type="match status" value="1"/>
</dbReference>
<dbReference type="PANTHER" id="PTHR23355">
    <property type="entry name" value="RIBONUCLEASE"/>
    <property type="match status" value="1"/>
</dbReference>